<name>A0ABR0G0K9_9PEZI</name>
<dbReference type="EC" id="6.3.2.6" evidence="3"/>
<evidence type="ECO:0000313" key="12">
    <source>
        <dbReference type="Proteomes" id="UP001322138"/>
    </source>
</evidence>
<dbReference type="SUPFAM" id="SSF56104">
    <property type="entry name" value="SAICAR synthase-like"/>
    <property type="match status" value="1"/>
</dbReference>
<evidence type="ECO:0000256" key="5">
    <source>
        <dbReference type="ARBA" id="ARBA00022598"/>
    </source>
</evidence>
<evidence type="ECO:0000256" key="6">
    <source>
        <dbReference type="ARBA" id="ARBA00022741"/>
    </source>
</evidence>
<protein>
    <recommendedName>
        <fullName evidence="4">Phosphoribosylaminoimidazole-succinocarboxamide synthase</fullName>
        <ecNumber evidence="3">6.3.2.6</ecNumber>
    </recommendedName>
    <alternativeName>
        <fullName evidence="9">SAICAR synthetase</fullName>
    </alternativeName>
</protein>
<sequence>MQDSLCAYWPAPVVIRYVRAGGAGSAPPSTTSALRPGPSSDNITQYSMSIPVVTNIELSSLAKLASGKVRDLYNVDDKTLLFVTTDRISAYDVIMANGVPLKGAVLTNISAHWFKVLQERIPDLKTHFITLDPPANLGDADKELVRGRSMQVRKLKVFPVEAIVRGYITGSAWNEYKKSGTVHGLAVPAGLQQCSPFPEPIYTPSTKAELGQHDENITPEQAAKIVGEKYAARIEALALKVYKAGAAYAAERGIIIADTKFEFGLDEETDEIVLIDEVLTPDSSRFWPADEYEVGRDQDSFDKQFLRNWLTKEGLKGKDGVEMPADIAQSTSERYLDAFKRLTGKTLQEALQG</sequence>
<comment type="caution">
    <text evidence="11">The sequence shown here is derived from an EMBL/GenBank/DDBJ whole genome shotgun (WGS) entry which is preliminary data.</text>
</comment>
<dbReference type="GO" id="GO:0004639">
    <property type="term" value="F:phosphoribosylaminoimidazolesuccinocarboxamide synthase activity"/>
    <property type="evidence" value="ECO:0007669"/>
    <property type="project" value="UniProtKB-EC"/>
</dbReference>
<dbReference type="InterPro" id="IPR028923">
    <property type="entry name" value="SAICAR_synt/ADE2_N"/>
</dbReference>
<keyword evidence="5 11" id="KW-0436">Ligase</keyword>
<evidence type="ECO:0000256" key="1">
    <source>
        <dbReference type="ARBA" id="ARBA00004672"/>
    </source>
</evidence>
<evidence type="ECO:0000256" key="3">
    <source>
        <dbReference type="ARBA" id="ARBA00012217"/>
    </source>
</evidence>
<organism evidence="11 12">
    <name type="scientific">Podospora bellae-mahoneyi</name>
    <dbReference type="NCBI Taxonomy" id="2093777"/>
    <lineage>
        <taxon>Eukaryota</taxon>
        <taxon>Fungi</taxon>
        <taxon>Dikarya</taxon>
        <taxon>Ascomycota</taxon>
        <taxon>Pezizomycotina</taxon>
        <taxon>Sordariomycetes</taxon>
        <taxon>Sordariomycetidae</taxon>
        <taxon>Sordariales</taxon>
        <taxon>Podosporaceae</taxon>
        <taxon>Podospora</taxon>
    </lineage>
</organism>
<comment type="pathway">
    <text evidence="1">Purine metabolism; IMP biosynthesis via de novo pathway; 5-amino-1-(5-phospho-D-ribosyl)imidazole-4-carboxamide from 5-amino-1-(5-phospho-D-ribosyl)imidazole-4-carboxylate: step 1/2.</text>
</comment>
<dbReference type="PROSITE" id="PS01057">
    <property type="entry name" value="SAICAR_SYNTHETASE_1"/>
    <property type="match status" value="1"/>
</dbReference>
<comment type="similarity">
    <text evidence="2">Belongs to the SAICAR synthetase family.</text>
</comment>
<dbReference type="Pfam" id="PF01259">
    <property type="entry name" value="SAICAR_synt"/>
    <property type="match status" value="1"/>
</dbReference>
<feature type="domain" description="SAICAR synthetase/ADE2 N-terminal" evidence="10">
    <location>
        <begin position="64"/>
        <end position="322"/>
    </location>
</feature>
<dbReference type="CDD" id="cd01414">
    <property type="entry name" value="SAICAR_synt_Sc"/>
    <property type="match status" value="1"/>
</dbReference>
<evidence type="ECO:0000313" key="11">
    <source>
        <dbReference type="EMBL" id="KAK4649230.1"/>
    </source>
</evidence>
<keyword evidence="8" id="KW-0067">ATP-binding</keyword>
<evidence type="ECO:0000256" key="4">
    <source>
        <dbReference type="ARBA" id="ARBA00016460"/>
    </source>
</evidence>
<evidence type="ECO:0000256" key="8">
    <source>
        <dbReference type="ARBA" id="ARBA00022840"/>
    </source>
</evidence>
<evidence type="ECO:0000256" key="9">
    <source>
        <dbReference type="ARBA" id="ARBA00030409"/>
    </source>
</evidence>
<dbReference type="GeneID" id="87894468"/>
<dbReference type="NCBIfam" id="TIGR00081">
    <property type="entry name" value="purC"/>
    <property type="match status" value="1"/>
</dbReference>
<dbReference type="PROSITE" id="PS01058">
    <property type="entry name" value="SAICAR_SYNTHETASE_2"/>
    <property type="match status" value="1"/>
</dbReference>
<keyword evidence="6" id="KW-0547">Nucleotide-binding</keyword>
<dbReference type="EMBL" id="JAFFGZ010000001">
    <property type="protein sequence ID" value="KAK4649230.1"/>
    <property type="molecule type" value="Genomic_DNA"/>
</dbReference>
<dbReference type="InterPro" id="IPR018236">
    <property type="entry name" value="SAICAR_synthetase_CS"/>
</dbReference>
<gene>
    <name evidence="11" type="primary">ADE1</name>
    <name evidence="11" type="ORF">QC761_117100</name>
</gene>
<dbReference type="PANTHER" id="PTHR43700:SF1">
    <property type="entry name" value="PHOSPHORIBOSYLAMINOIMIDAZOLE-SUCCINOCARBOXAMIDE SYNTHASE"/>
    <property type="match status" value="1"/>
</dbReference>
<proteinExistence type="inferred from homology"/>
<dbReference type="InterPro" id="IPR001636">
    <property type="entry name" value="SAICAR_synth"/>
</dbReference>
<evidence type="ECO:0000256" key="2">
    <source>
        <dbReference type="ARBA" id="ARBA00010190"/>
    </source>
</evidence>
<accession>A0ABR0G0K9</accession>
<dbReference type="Gene3D" id="3.30.470.20">
    <property type="entry name" value="ATP-grasp fold, B domain"/>
    <property type="match status" value="1"/>
</dbReference>
<dbReference type="Proteomes" id="UP001322138">
    <property type="component" value="Unassembled WGS sequence"/>
</dbReference>
<reference evidence="11 12" key="1">
    <citation type="journal article" date="2023" name="bioRxiv">
        <title>High-quality genome assemblies of four members of thePodospora anserinaspecies complex.</title>
        <authorList>
            <person name="Ament-Velasquez S.L."/>
            <person name="Vogan A.A."/>
            <person name="Wallerman O."/>
            <person name="Hartmann F."/>
            <person name="Gautier V."/>
            <person name="Silar P."/>
            <person name="Giraud T."/>
            <person name="Johannesson H."/>
        </authorList>
    </citation>
    <scope>NUCLEOTIDE SEQUENCE [LARGE SCALE GENOMIC DNA]</scope>
    <source>
        <strain evidence="11 12">CBS 112042</strain>
    </source>
</reference>
<dbReference type="Gene3D" id="3.30.200.20">
    <property type="entry name" value="Phosphorylase Kinase, domain 1"/>
    <property type="match status" value="1"/>
</dbReference>
<evidence type="ECO:0000259" key="10">
    <source>
        <dbReference type="Pfam" id="PF01259"/>
    </source>
</evidence>
<dbReference type="PANTHER" id="PTHR43700">
    <property type="entry name" value="PHOSPHORIBOSYLAMINOIMIDAZOLE-SUCCINOCARBOXAMIDE SYNTHASE"/>
    <property type="match status" value="1"/>
</dbReference>
<keyword evidence="12" id="KW-1185">Reference proteome</keyword>
<keyword evidence="7" id="KW-0658">Purine biosynthesis</keyword>
<dbReference type="RefSeq" id="XP_062738205.1">
    <property type="nucleotide sequence ID" value="XM_062874986.1"/>
</dbReference>
<dbReference type="NCBIfam" id="NF010568">
    <property type="entry name" value="PRK13961.1"/>
    <property type="match status" value="1"/>
</dbReference>
<dbReference type="HAMAP" id="MF_00137">
    <property type="entry name" value="SAICAR_synth"/>
    <property type="match status" value="1"/>
</dbReference>
<evidence type="ECO:0000256" key="7">
    <source>
        <dbReference type="ARBA" id="ARBA00022755"/>
    </source>
</evidence>